<dbReference type="CDD" id="cd00383">
    <property type="entry name" value="trans_reg_C"/>
    <property type="match status" value="1"/>
</dbReference>
<evidence type="ECO:0000256" key="1">
    <source>
        <dbReference type="ARBA" id="ARBA00004496"/>
    </source>
</evidence>
<comment type="function">
    <text evidence="8">Member of the two-component regulatory system HssS/HssR involved in intracellular heme homeostasis and tempering of staphylococcal virulence. Phosphorylated HssR binds to a direct repeat sequence within hrtAB promoter and activates the expression of hrtAB, an efflux pump, in response to extracellular heme, hemin, hemoglobin or blood.</text>
</comment>
<proteinExistence type="predicted"/>
<evidence type="ECO:0000256" key="11">
    <source>
        <dbReference type="PROSITE-ProRule" id="PRU01091"/>
    </source>
</evidence>
<comment type="caution">
    <text evidence="14">The sequence shown here is derived from an EMBL/GenBank/DDBJ whole genome shotgun (WGS) entry which is preliminary data.</text>
</comment>
<evidence type="ECO:0000313" key="14">
    <source>
        <dbReference type="EMBL" id="MBU3877537.1"/>
    </source>
</evidence>
<dbReference type="InterPro" id="IPR039420">
    <property type="entry name" value="WalR-like"/>
</dbReference>
<feature type="DNA-binding region" description="OmpR/PhoB-type" evidence="11">
    <location>
        <begin position="125"/>
        <end position="222"/>
    </location>
</feature>
<keyword evidence="5 11" id="KW-0238">DNA-binding</keyword>
<evidence type="ECO:0000259" key="12">
    <source>
        <dbReference type="PROSITE" id="PS50110"/>
    </source>
</evidence>
<evidence type="ECO:0000313" key="15">
    <source>
        <dbReference type="Proteomes" id="UP000723714"/>
    </source>
</evidence>
<dbReference type="Pfam" id="PF00072">
    <property type="entry name" value="Response_reg"/>
    <property type="match status" value="1"/>
</dbReference>
<reference evidence="14 15" key="1">
    <citation type="submission" date="2021-06" db="EMBL/GenBank/DDBJ databases">
        <title>Faecalicatena sp. nov. isolated from porcine feces.</title>
        <authorList>
            <person name="Oh B.S."/>
            <person name="Lee J.H."/>
        </authorList>
    </citation>
    <scope>NUCLEOTIDE SEQUENCE [LARGE SCALE GENOMIC DNA]</scope>
    <source>
        <strain evidence="14 15">AGMB00832</strain>
    </source>
</reference>
<dbReference type="PANTHER" id="PTHR48111">
    <property type="entry name" value="REGULATOR OF RPOS"/>
    <property type="match status" value="1"/>
</dbReference>
<comment type="subcellular location">
    <subcellularLocation>
        <location evidence="1">Cytoplasm</location>
    </subcellularLocation>
</comment>
<keyword evidence="7" id="KW-0804">Transcription</keyword>
<sequence length="224" mass="25485">MIKILVVEDEAGLNRAVCQYLRGNGFDVTGCLDADEGLSQLPEKMFDLIISDVMMPGTDGFEFAESVRALDSRIPILFMTALDDLSSKKKGFRLGIDDYMVKPIEFDELLMRIQALLRRANVLDEKRLTVGSLVLDSDEMTAYLDGEEVPVTVREFHVLHKLLSYPKKTFTRIQLMDEFWGYDTETDPRTVDVYITKLRSKFKNCSAFEIVTVHGLGYKAVVHE</sequence>
<evidence type="ECO:0000256" key="2">
    <source>
        <dbReference type="ARBA" id="ARBA00022490"/>
    </source>
</evidence>
<evidence type="ECO:0000256" key="9">
    <source>
        <dbReference type="ARBA" id="ARBA00039976"/>
    </source>
</evidence>
<keyword evidence="15" id="KW-1185">Reference proteome</keyword>
<protein>
    <recommendedName>
        <fullName evidence="9">Heme response regulator HssR</fullName>
    </recommendedName>
</protein>
<evidence type="ECO:0000259" key="13">
    <source>
        <dbReference type="PROSITE" id="PS51755"/>
    </source>
</evidence>
<keyword evidence="4" id="KW-0843">Virulence</keyword>
<feature type="modified residue" description="4-aspartylphosphate" evidence="10">
    <location>
        <position position="52"/>
    </location>
</feature>
<evidence type="ECO:0000256" key="3">
    <source>
        <dbReference type="ARBA" id="ARBA00023015"/>
    </source>
</evidence>
<dbReference type="SMART" id="SM00862">
    <property type="entry name" value="Trans_reg_C"/>
    <property type="match status" value="1"/>
</dbReference>
<dbReference type="Pfam" id="PF00486">
    <property type="entry name" value="Trans_reg_C"/>
    <property type="match status" value="1"/>
</dbReference>
<evidence type="ECO:0000256" key="8">
    <source>
        <dbReference type="ARBA" id="ARBA00037471"/>
    </source>
</evidence>
<feature type="domain" description="OmpR/PhoB-type" evidence="13">
    <location>
        <begin position="125"/>
        <end position="222"/>
    </location>
</feature>
<keyword evidence="6" id="KW-0010">Activator</keyword>
<evidence type="ECO:0000256" key="6">
    <source>
        <dbReference type="ARBA" id="ARBA00023159"/>
    </source>
</evidence>
<evidence type="ECO:0000256" key="10">
    <source>
        <dbReference type="PROSITE-ProRule" id="PRU00169"/>
    </source>
</evidence>
<keyword evidence="10" id="KW-0597">Phosphoprotein</keyword>
<dbReference type="Proteomes" id="UP000723714">
    <property type="component" value="Unassembled WGS sequence"/>
</dbReference>
<organism evidence="14 15">
    <name type="scientific">Faecalicatena faecalis</name>
    <dbReference type="NCBI Taxonomy" id="2726362"/>
    <lineage>
        <taxon>Bacteria</taxon>
        <taxon>Bacillati</taxon>
        <taxon>Bacillota</taxon>
        <taxon>Clostridia</taxon>
        <taxon>Lachnospirales</taxon>
        <taxon>Lachnospiraceae</taxon>
        <taxon>Faecalicatena</taxon>
    </lineage>
</organism>
<dbReference type="RefSeq" id="WP_216244160.1">
    <property type="nucleotide sequence ID" value="NZ_JABACJ020000019.1"/>
</dbReference>
<dbReference type="PANTHER" id="PTHR48111:SF49">
    <property type="entry name" value="HEME RESPONSE REGULATOR HSSR"/>
    <property type="match status" value="1"/>
</dbReference>
<feature type="domain" description="Response regulatory" evidence="12">
    <location>
        <begin position="3"/>
        <end position="117"/>
    </location>
</feature>
<accession>A0ABS6D7G4</accession>
<evidence type="ECO:0000256" key="7">
    <source>
        <dbReference type="ARBA" id="ARBA00023163"/>
    </source>
</evidence>
<dbReference type="SMART" id="SM00448">
    <property type="entry name" value="REC"/>
    <property type="match status" value="1"/>
</dbReference>
<evidence type="ECO:0000256" key="4">
    <source>
        <dbReference type="ARBA" id="ARBA00023026"/>
    </source>
</evidence>
<name>A0ABS6D7G4_9FIRM</name>
<gene>
    <name evidence="14" type="ORF">HGO97_017175</name>
</gene>
<dbReference type="PROSITE" id="PS51755">
    <property type="entry name" value="OMPR_PHOB"/>
    <property type="match status" value="1"/>
</dbReference>
<evidence type="ECO:0000256" key="5">
    <source>
        <dbReference type="ARBA" id="ARBA00023125"/>
    </source>
</evidence>
<keyword evidence="2" id="KW-0963">Cytoplasm</keyword>
<keyword evidence="3" id="KW-0805">Transcription regulation</keyword>
<dbReference type="EMBL" id="JABACJ020000019">
    <property type="protein sequence ID" value="MBU3877537.1"/>
    <property type="molecule type" value="Genomic_DNA"/>
</dbReference>
<dbReference type="InterPro" id="IPR001789">
    <property type="entry name" value="Sig_transdc_resp-reg_receiver"/>
</dbReference>
<dbReference type="PROSITE" id="PS50110">
    <property type="entry name" value="RESPONSE_REGULATORY"/>
    <property type="match status" value="1"/>
</dbReference>
<dbReference type="InterPro" id="IPR001867">
    <property type="entry name" value="OmpR/PhoB-type_DNA-bd"/>
</dbReference>